<sequence>MEDAGLRNILNTPVLKEPVKVDFEDKQAKKLGSHLHGMVKYLSILYLSTLPLTTMHCGTGSVATISTSLDLYNTAINEAEHKKLQSCSLAENLFWYFDKAATLAQSLSRVVLSHVAQDYDPSFFQVLFDKWPSLLTQVIGLFTVSATATKKSQKWTGSWTAVGTGLRGTWAFIFDLKGTGKNRRVQATDLGEETEAGELPSGSGAWPPEQKEVITSICERNFREWTKGKPLCLVPSDLVYLEAAIFNDTMLLSTRDLMDYSLLLAAVPPEPGATAGRLIMGMIDYLRGYTLDKKVESAVKTALAPTPADQPTIIAPKEYAARFMRAMSTYFVADCPEQP</sequence>
<dbReference type="EMBL" id="CAJNIZ010044634">
    <property type="protein sequence ID" value="CAE7696061.1"/>
    <property type="molecule type" value="Genomic_DNA"/>
</dbReference>
<feature type="domain" description="PIPK" evidence="2">
    <location>
        <begin position="1"/>
        <end position="331"/>
    </location>
</feature>
<dbReference type="GO" id="GO:0046854">
    <property type="term" value="P:phosphatidylinositol phosphate biosynthetic process"/>
    <property type="evidence" value="ECO:0007669"/>
    <property type="project" value="TreeGrafter"/>
</dbReference>
<dbReference type="SUPFAM" id="SSF56104">
    <property type="entry name" value="SAICAR synthase-like"/>
    <property type="match status" value="1"/>
</dbReference>
<dbReference type="OrthoDB" id="660555at2759"/>
<evidence type="ECO:0000259" key="2">
    <source>
        <dbReference type="PROSITE" id="PS51455"/>
    </source>
</evidence>
<dbReference type="Gene3D" id="3.30.810.10">
    <property type="entry name" value="2-Layer Sandwich"/>
    <property type="match status" value="1"/>
</dbReference>
<dbReference type="PANTHER" id="PTHR45748:SF7">
    <property type="entry name" value="1-PHOSPHATIDYLINOSITOL 3-PHOSPHATE 5-KINASE-RELATED"/>
    <property type="match status" value="1"/>
</dbReference>
<dbReference type="GO" id="GO:0005524">
    <property type="term" value="F:ATP binding"/>
    <property type="evidence" value="ECO:0007669"/>
    <property type="project" value="UniProtKB-UniRule"/>
</dbReference>
<gene>
    <name evidence="3" type="primary">FAB1B</name>
    <name evidence="3" type="ORF">SPIL2461_LOCUS19527</name>
</gene>
<dbReference type="PROSITE" id="PS51455">
    <property type="entry name" value="PIPK"/>
    <property type="match status" value="1"/>
</dbReference>
<evidence type="ECO:0000313" key="4">
    <source>
        <dbReference type="Proteomes" id="UP000649617"/>
    </source>
</evidence>
<protein>
    <submittedName>
        <fullName evidence="3">FAB1B protein</fullName>
    </submittedName>
</protein>
<evidence type="ECO:0000313" key="3">
    <source>
        <dbReference type="EMBL" id="CAE7696061.1"/>
    </source>
</evidence>
<keyword evidence="1" id="KW-0808">Transferase</keyword>
<comment type="caution">
    <text evidence="3">The sequence shown here is derived from an EMBL/GenBank/DDBJ whole genome shotgun (WGS) entry which is preliminary data.</text>
</comment>
<dbReference type="PANTHER" id="PTHR45748">
    <property type="entry name" value="1-PHOSPHATIDYLINOSITOL 3-PHOSPHATE 5-KINASE-RELATED"/>
    <property type="match status" value="1"/>
</dbReference>
<keyword evidence="1" id="KW-0418">Kinase</keyword>
<organism evidence="3 4">
    <name type="scientific">Symbiodinium pilosum</name>
    <name type="common">Dinoflagellate</name>
    <dbReference type="NCBI Taxonomy" id="2952"/>
    <lineage>
        <taxon>Eukaryota</taxon>
        <taxon>Sar</taxon>
        <taxon>Alveolata</taxon>
        <taxon>Dinophyceae</taxon>
        <taxon>Suessiales</taxon>
        <taxon>Symbiodiniaceae</taxon>
        <taxon>Symbiodinium</taxon>
    </lineage>
</organism>
<accession>A0A812WLX5</accession>
<dbReference type="Pfam" id="PF01504">
    <property type="entry name" value="PIP5K"/>
    <property type="match status" value="2"/>
</dbReference>
<dbReference type="GO" id="GO:0010008">
    <property type="term" value="C:endosome membrane"/>
    <property type="evidence" value="ECO:0007669"/>
    <property type="project" value="TreeGrafter"/>
</dbReference>
<name>A0A812WLX5_SYMPI</name>
<dbReference type="InterPro" id="IPR027483">
    <property type="entry name" value="PInositol-4-P-4/5-kinase_C_sf"/>
</dbReference>
<dbReference type="GO" id="GO:0000285">
    <property type="term" value="F:1-phosphatidylinositol-3-phosphate 5-kinase activity"/>
    <property type="evidence" value="ECO:0007669"/>
    <property type="project" value="TreeGrafter"/>
</dbReference>
<proteinExistence type="predicted"/>
<keyword evidence="1" id="KW-0547">Nucleotide-binding</keyword>
<dbReference type="Proteomes" id="UP000649617">
    <property type="component" value="Unassembled WGS sequence"/>
</dbReference>
<dbReference type="AlphaFoldDB" id="A0A812WLX5"/>
<keyword evidence="1" id="KW-0067">ATP-binding</keyword>
<reference evidence="3" key="1">
    <citation type="submission" date="2021-02" db="EMBL/GenBank/DDBJ databases">
        <authorList>
            <person name="Dougan E. K."/>
            <person name="Rhodes N."/>
            <person name="Thang M."/>
            <person name="Chan C."/>
        </authorList>
    </citation>
    <scope>NUCLEOTIDE SEQUENCE</scope>
</reference>
<evidence type="ECO:0000256" key="1">
    <source>
        <dbReference type="PROSITE-ProRule" id="PRU00781"/>
    </source>
</evidence>
<dbReference type="InterPro" id="IPR002498">
    <property type="entry name" value="PInositol-4-P-4/5-kinase_core"/>
</dbReference>
<dbReference type="SMART" id="SM00330">
    <property type="entry name" value="PIPKc"/>
    <property type="match status" value="1"/>
</dbReference>
<keyword evidence="4" id="KW-1185">Reference proteome</keyword>